<feature type="transmembrane region" description="Helical" evidence="1">
    <location>
        <begin position="315"/>
        <end position="336"/>
    </location>
</feature>
<evidence type="ECO:0008006" key="4">
    <source>
        <dbReference type="Google" id="ProtNLM"/>
    </source>
</evidence>
<comment type="caution">
    <text evidence="2">The sequence shown here is derived from an EMBL/GenBank/DDBJ whole genome shotgun (WGS) entry which is preliminary data.</text>
</comment>
<feature type="transmembrane region" description="Helical" evidence="1">
    <location>
        <begin position="154"/>
        <end position="175"/>
    </location>
</feature>
<keyword evidence="1" id="KW-0472">Membrane</keyword>
<gene>
    <name evidence="2" type="ORF">BCR25_03100</name>
</gene>
<evidence type="ECO:0000313" key="3">
    <source>
        <dbReference type="Proteomes" id="UP000095094"/>
    </source>
</evidence>
<dbReference type="OrthoDB" id="9784157at2"/>
<dbReference type="EMBL" id="MIJY01000012">
    <property type="protein sequence ID" value="OEG16601.1"/>
    <property type="molecule type" value="Genomic_DNA"/>
</dbReference>
<feature type="transmembrane region" description="Helical" evidence="1">
    <location>
        <begin position="12"/>
        <end position="31"/>
    </location>
</feature>
<evidence type="ECO:0000313" key="2">
    <source>
        <dbReference type="EMBL" id="OEG16601.1"/>
    </source>
</evidence>
<protein>
    <recommendedName>
        <fullName evidence="4">Membrane protein 6-pyruvoyl-tetrahydropterin synthase-related domain-containing protein</fullName>
    </recommendedName>
</protein>
<feature type="transmembrane region" description="Helical" evidence="1">
    <location>
        <begin position="181"/>
        <end position="214"/>
    </location>
</feature>
<keyword evidence="3" id="KW-1185">Reference proteome</keyword>
<feature type="transmembrane region" description="Helical" evidence="1">
    <location>
        <begin position="526"/>
        <end position="550"/>
    </location>
</feature>
<feature type="transmembrane region" description="Helical" evidence="1">
    <location>
        <begin position="287"/>
        <end position="306"/>
    </location>
</feature>
<dbReference type="AlphaFoldDB" id="A0A1E5GV94"/>
<reference evidence="3" key="1">
    <citation type="submission" date="2016-09" db="EMBL/GenBank/DDBJ databases">
        <authorList>
            <person name="Gulvik C.A."/>
        </authorList>
    </citation>
    <scope>NUCLEOTIDE SEQUENCE [LARGE SCALE GENOMIC DNA]</scope>
    <source>
        <strain evidence="3">LMG 8895</strain>
    </source>
</reference>
<feature type="transmembrane region" description="Helical" evidence="1">
    <location>
        <begin position="69"/>
        <end position="89"/>
    </location>
</feature>
<organism evidence="2 3">
    <name type="scientific">Enterococcus termitis</name>
    <dbReference type="NCBI Taxonomy" id="332950"/>
    <lineage>
        <taxon>Bacteria</taxon>
        <taxon>Bacillati</taxon>
        <taxon>Bacillota</taxon>
        <taxon>Bacilli</taxon>
        <taxon>Lactobacillales</taxon>
        <taxon>Enterococcaceae</taxon>
        <taxon>Enterococcus</taxon>
    </lineage>
</organism>
<feature type="transmembrane region" description="Helical" evidence="1">
    <location>
        <begin position="226"/>
        <end position="247"/>
    </location>
</feature>
<feature type="transmembrane region" description="Helical" evidence="1">
    <location>
        <begin position="101"/>
        <end position="122"/>
    </location>
</feature>
<feature type="transmembrane region" description="Helical" evidence="1">
    <location>
        <begin position="381"/>
        <end position="401"/>
    </location>
</feature>
<keyword evidence="1" id="KW-1133">Transmembrane helix</keyword>
<feature type="transmembrane region" description="Helical" evidence="1">
    <location>
        <begin position="128"/>
        <end position="147"/>
    </location>
</feature>
<feature type="transmembrane region" description="Helical" evidence="1">
    <location>
        <begin position="348"/>
        <end position="369"/>
    </location>
</feature>
<sequence length="573" mass="65839">MSKKKIRSKEHIIVFASALFLALLFIGPMLVKGKLVFGDDLTYQLSRIIELTAWLKNGMQDFPGISVESFYQIGYGVNIFYPWMTLLLFSSVGLFTENLVVSVYIGFYLYTFITLLISYYCMKQFSNSWLAAAAFSILYTFSIYRTIDAYTRFALAEFIALTFIPLVLLGSYEVLFGKTRYWILVTIGFSLIVCTHVLSAFLICIYLVLFWGISLYFLENRVKRSLVLLFSGLVSIFTSAVFLFGFIEEQLFQTFLQPSPYQLEGNDTFQLISKSISSDLLQSSMGGIYNVGFTCILLLFLGAFFFKKLELKAKVIYILGIVTLFLTTDGFPWSILQNTPFSLIQFPFRLMIFPTLFFCITGANLLQLFFEQYDVKRKSGILVVTFLFSFLPWLLSVNSMLNTAFVLEMNITDDYFGQSFNRYSLWIDQYTPEEGQHYIDEIHKHIGYRDNEGFFMEPKSTNGALLFEIPIEKSESVVDLPVIKYKNTQAFVDGEVIPVTLSERGTMQLNLKKGINVIEIRYVSSIVVKIGIVVSFLSWVLVILYSVLVFHQKSPIKRDFLDIFNKVKKDDKN</sequence>
<evidence type="ECO:0000256" key="1">
    <source>
        <dbReference type="SAM" id="Phobius"/>
    </source>
</evidence>
<accession>A0A1E5GV94</accession>
<keyword evidence="1" id="KW-0812">Transmembrane</keyword>
<dbReference type="Proteomes" id="UP000095094">
    <property type="component" value="Unassembled WGS sequence"/>
</dbReference>
<dbReference type="RefSeq" id="WP_069662999.1">
    <property type="nucleotide sequence ID" value="NZ_JBHUJJ010000001.1"/>
</dbReference>
<name>A0A1E5GV94_9ENTE</name>
<proteinExistence type="predicted"/>